<comment type="caution">
    <text evidence="1">The sequence shown here is derived from an EMBL/GenBank/DDBJ whole genome shotgun (WGS) entry which is preliminary data.</text>
</comment>
<reference evidence="1 2" key="1">
    <citation type="submission" date="2024-04" db="EMBL/GenBank/DDBJ databases">
        <title>Novel species of the genus Ideonella isolated from streams.</title>
        <authorList>
            <person name="Lu H."/>
        </authorList>
    </citation>
    <scope>NUCLEOTIDE SEQUENCE [LARGE SCALE GENOMIC DNA]</scope>
    <source>
        <strain evidence="1 2">DXS29W</strain>
    </source>
</reference>
<keyword evidence="2" id="KW-1185">Reference proteome</keyword>
<name>A0ABU9BW13_9BURK</name>
<dbReference type="InterPro" id="IPR058513">
    <property type="entry name" value="DUF8200"/>
</dbReference>
<proteinExistence type="predicted"/>
<organism evidence="1 2">
    <name type="scientific">Ideonella lacteola</name>
    <dbReference type="NCBI Taxonomy" id="2984193"/>
    <lineage>
        <taxon>Bacteria</taxon>
        <taxon>Pseudomonadati</taxon>
        <taxon>Pseudomonadota</taxon>
        <taxon>Betaproteobacteria</taxon>
        <taxon>Burkholderiales</taxon>
        <taxon>Sphaerotilaceae</taxon>
        <taxon>Ideonella</taxon>
    </lineage>
</organism>
<evidence type="ECO:0008006" key="3">
    <source>
        <dbReference type="Google" id="ProtNLM"/>
    </source>
</evidence>
<dbReference type="EMBL" id="JBBUTG010000025">
    <property type="protein sequence ID" value="MEK8034163.1"/>
    <property type="molecule type" value="Genomic_DNA"/>
</dbReference>
<gene>
    <name evidence="1" type="ORF">AACH06_25335</name>
</gene>
<dbReference type="Proteomes" id="UP001371218">
    <property type="component" value="Unassembled WGS sequence"/>
</dbReference>
<evidence type="ECO:0000313" key="2">
    <source>
        <dbReference type="Proteomes" id="UP001371218"/>
    </source>
</evidence>
<protein>
    <recommendedName>
        <fullName evidence="3">Beta/gamma crystallin 'Greek key' domain-containing protein</fullName>
    </recommendedName>
</protein>
<dbReference type="RefSeq" id="WP_341428590.1">
    <property type="nucleotide sequence ID" value="NZ_JBBUTG010000025.1"/>
</dbReference>
<sequence length="130" mass="13379">MTSAARQAASRATWGAAIAGLLGLVIGSRQSAAAPPETDGHPYEAVLAQRSLIGGSFEADGRRWSCMGTLRRCQAILPEPVPTLRACQSLVSRTGAASAFGRVGGPALGAADLMVCNRQARPQPPGPSLR</sequence>
<evidence type="ECO:0000313" key="1">
    <source>
        <dbReference type="EMBL" id="MEK8034163.1"/>
    </source>
</evidence>
<dbReference type="Pfam" id="PF26624">
    <property type="entry name" value="DUF8200"/>
    <property type="match status" value="1"/>
</dbReference>
<accession>A0ABU9BW13</accession>